<gene>
    <name evidence="1" type="ORF">ACFQ3N_17540</name>
</gene>
<reference evidence="2" key="1">
    <citation type="journal article" date="2019" name="Int. J. Syst. Evol. Microbiol.">
        <title>The Global Catalogue of Microorganisms (GCM) 10K type strain sequencing project: providing services to taxonomists for standard genome sequencing and annotation.</title>
        <authorList>
            <consortium name="The Broad Institute Genomics Platform"/>
            <consortium name="The Broad Institute Genome Sequencing Center for Infectious Disease"/>
            <person name="Wu L."/>
            <person name="Ma J."/>
        </authorList>
    </citation>
    <scope>NUCLEOTIDE SEQUENCE [LARGE SCALE GENOMIC DNA]</scope>
    <source>
        <strain evidence="2">CCUG 56754</strain>
    </source>
</reference>
<protein>
    <submittedName>
        <fullName evidence="1">Hydrolase</fullName>
    </submittedName>
</protein>
<sequence>MEKKKFFINLGSQEISQIHYDNNDDFIIHATEDEVRILRDKLDHMYTSDTRAFFRAHVPIKPYHDDRSNDDYDINMTEAFKMLYNLGDEQTKSHIESMGILGDRHL</sequence>
<evidence type="ECO:0000313" key="1">
    <source>
        <dbReference type="EMBL" id="MFD1040179.1"/>
    </source>
</evidence>
<accession>A0ABW3LT28</accession>
<dbReference type="RefSeq" id="WP_390364016.1">
    <property type="nucleotide sequence ID" value="NZ_JBHTKJ010000063.1"/>
</dbReference>
<keyword evidence="2" id="KW-1185">Reference proteome</keyword>
<dbReference type="Proteomes" id="UP001597040">
    <property type="component" value="Unassembled WGS sequence"/>
</dbReference>
<evidence type="ECO:0000313" key="2">
    <source>
        <dbReference type="Proteomes" id="UP001597040"/>
    </source>
</evidence>
<comment type="caution">
    <text evidence="1">The sequence shown here is derived from an EMBL/GenBank/DDBJ whole genome shotgun (WGS) entry which is preliminary data.</text>
</comment>
<organism evidence="1 2">
    <name type="scientific">Virgibacillus byunsanensis</name>
    <dbReference type="NCBI Taxonomy" id="570945"/>
    <lineage>
        <taxon>Bacteria</taxon>
        <taxon>Bacillati</taxon>
        <taxon>Bacillota</taxon>
        <taxon>Bacilli</taxon>
        <taxon>Bacillales</taxon>
        <taxon>Bacillaceae</taxon>
        <taxon>Virgibacillus</taxon>
    </lineage>
</organism>
<dbReference type="GO" id="GO:0016787">
    <property type="term" value="F:hydrolase activity"/>
    <property type="evidence" value="ECO:0007669"/>
    <property type="project" value="UniProtKB-KW"/>
</dbReference>
<dbReference type="EMBL" id="JBHTKJ010000063">
    <property type="protein sequence ID" value="MFD1040179.1"/>
    <property type="molecule type" value="Genomic_DNA"/>
</dbReference>
<name>A0ABW3LT28_9BACI</name>
<proteinExistence type="predicted"/>
<keyword evidence="1" id="KW-0378">Hydrolase</keyword>